<dbReference type="Pfam" id="PF01835">
    <property type="entry name" value="MG2"/>
    <property type="match status" value="1"/>
</dbReference>
<dbReference type="Pfam" id="PF17962">
    <property type="entry name" value="bMG6"/>
    <property type="match status" value="1"/>
</dbReference>
<reference evidence="6" key="1">
    <citation type="journal article" date="2019" name="Int. J. Syst. Evol. Microbiol.">
        <title>The Global Catalogue of Microorganisms (GCM) 10K type strain sequencing project: providing services to taxonomists for standard genome sequencing and annotation.</title>
        <authorList>
            <consortium name="The Broad Institute Genomics Platform"/>
            <consortium name="The Broad Institute Genome Sequencing Center for Infectious Disease"/>
            <person name="Wu L."/>
            <person name="Ma J."/>
        </authorList>
    </citation>
    <scope>NUCLEOTIDE SEQUENCE [LARGE SCALE GENOMIC DNA]</scope>
    <source>
        <strain evidence="6">JCM 17925</strain>
    </source>
</reference>
<proteinExistence type="inferred from homology"/>
<dbReference type="Pfam" id="PF00207">
    <property type="entry name" value="A2M"/>
    <property type="match status" value="1"/>
</dbReference>
<comment type="similarity">
    <text evidence="1">Belongs to the protease inhibitor I39 (alpha-2-macroglobulin) family. Bacterial alpha-2-macroglobulin subfamily.</text>
</comment>
<organism evidence="5 6">
    <name type="scientific">Nibrella viscosa</name>
    <dbReference type="NCBI Taxonomy" id="1084524"/>
    <lineage>
        <taxon>Bacteria</taxon>
        <taxon>Pseudomonadati</taxon>
        <taxon>Bacteroidota</taxon>
        <taxon>Cytophagia</taxon>
        <taxon>Cytophagales</taxon>
        <taxon>Spirosomataceae</taxon>
        <taxon>Nibrella</taxon>
    </lineage>
</organism>
<dbReference type="RefSeq" id="WP_345268229.1">
    <property type="nucleotide sequence ID" value="NZ_BAABHB010000005.1"/>
</dbReference>
<accession>A0ABP8KIS9</accession>
<dbReference type="InterPro" id="IPR041203">
    <property type="entry name" value="Bact_A2M_MG5"/>
</dbReference>
<evidence type="ECO:0000256" key="2">
    <source>
        <dbReference type="ARBA" id="ARBA00022729"/>
    </source>
</evidence>
<dbReference type="InterPro" id="IPR051802">
    <property type="entry name" value="YfhM-like"/>
</dbReference>
<dbReference type="CDD" id="cd02891">
    <property type="entry name" value="A2M_like"/>
    <property type="match status" value="1"/>
</dbReference>
<dbReference type="EMBL" id="BAABHB010000005">
    <property type="protein sequence ID" value="GAA4407646.1"/>
    <property type="molecule type" value="Genomic_DNA"/>
</dbReference>
<keyword evidence="2" id="KW-0732">Signal</keyword>
<dbReference type="InterPro" id="IPR047565">
    <property type="entry name" value="Alpha-macroglob_thiol-ester_cl"/>
</dbReference>
<dbReference type="Gene3D" id="2.60.40.3710">
    <property type="match status" value="1"/>
</dbReference>
<dbReference type="InterPro" id="IPR001599">
    <property type="entry name" value="Macroglobln_a2"/>
</dbReference>
<dbReference type="InterPro" id="IPR002890">
    <property type="entry name" value="MG2"/>
</dbReference>
<dbReference type="Gene3D" id="1.50.10.20">
    <property type="match status" value="1"/>
</dbReference>
<evidence type="ECO:0000256" key="1">
    <source>
        <dbReference type="ARBA" id="ARBA00010556"/>
    </source>
</evidence>
<dbReference type="PANTHER" id="PTHR40094">
    <property type="entry name" value="ALPHA-2-MACROGLOBULIN HOMOLOG"/>
    <property type="match status" value="1"/>
</dbReference>
<feature type="domain" description="Alpha-2-macroglobulin bait region" evidence="3">
    <location>
        <begin position="944"/>
        <end position="1082"/>
    </location>
</feature>
<dbReference type="PANTHER" id="PTHR40094:SF1">
    <property type="entry name" value="UBIQUITIN DOMAIN-CONTAINING PROTEIN"/>
    <property type="match status" value="1"/>
</dbReference>
<dbReference type="Pfam" id="PF17972">
    <property type="entry name" value="bMG5"/>
    <property type="match status" value="1"/>
</dbReference>
<sequence>MNVHRILKASLALAVSGFLFWHCARLSNTLSVVGRNFEDEVQRTQNLTFTFNKNLVPESRLNEWDSTEYVRFKPAVRGKFRWVAANELVFSPAVSFDPATSYRAELTDALLTSEEHNDLSVSGEEITFHTPYLQLTGTESWWSRSPESNQPVAKVRLNFNYPVNALEVGSKAMVLADEKPLTTQVVVGGETSSVEFTVANAPAEHNTQPLAVRVDKGVKVLNTSYQTSEVLKQTAGLPSRYRVEVMDVQTGFEQNQGFVRVITTQELQPENLSRYYSLQPQVNTTAELTKNGFIIRGNFSETDNYVLTLTDQIRGVLNTQLEEPVTRDLFFGKMPASISFATKKALYLSAKGPRNIGLNIVNVPQVQVKIAKVYENNLLHYLRMGRYEEYTQREDAWAPSGNFVYNDDNENQFSDVLVNKTLSTRDLPKVQNVSVLNLSLPVQSNNRRGVYVVTVGSKESAYLNASQLVSVSDIGLIARQTADDVLVFANSIRTTEPLSDVEVTLVSTNNQFVATTKTDSKGLARFEKVSETAPGFKIAMLTARTDDDFNFLSLPDSRVETSRFEVEGKRDNPSGFDAFIYGDRNIYRPGETIHFNTIVRTQRWQSVGEIPLTIRVLMPNGREYRALRKTTNAEGAIATDIALDPATVTGTYTIEVLNANETLLASRPVSVEEFIPDRIKVDVLTDRTVYQTGQTITLSATAQNLFGPPAADRTYEMELQLKQKAFAPKGYEEYVFDIPNETVFQKDLRQGRTNANGQATERFLLPATYQDIGLLEGKLFVTVFDENGRPVNRLQRLDILTQKTFFGIRLADRYVATNVPLAVELVALNKDGQPQPNATATVEVVRFEYQTVIEKQYDQYRYTTKRREKPVYSNTLTFHSDKSRPGLASFRYVPTVSGEYEIRVHRPRSGGEEPGTGYTAVPFYAYGYGSTQASSFEVSSEGQVLMEFDKPAYTTGDKVKVLFKAPFNGKLLVTIERNRVQEHHWLTTDNKSAEWSFPVKDEHLPNVYITATLIRPMDQVNLPLTVAHGFASVPVSDADTKLPVAISAATQSRSKTKQTIRVKTKPNTQVTLAVVDEGILQIKNFQTPDVHGFFYQKRALEVGSHDLYALLFPELSLASTSSVGGDGYDGQRRVNPLSNGRVNLVSFWSGVLTTGSNGEAEFTVHIPQFSGDLRVMAVAYKGNAFGSAAANMKVADPIVISTGLPRFLSPGDVVEVPVNLSNTTNKATPITATLSLTGPLAADSLTTRSLTIQPGREARAVFRVKAQQAIGPGSVLITVNGLGERFTEKTDITVRPAASLQKTTIAGSVAGGRSQAINLAGGFLPGTSRSSLVVSRSPVAQFGRELSYLLGYPHGCLEQTISKALPQLYFADLARSIGSGNVYFVRTGESDLNPSTNVRQAIQKIESMQLHNGGFSIWPGTTVTTVVRGGNRVEVNTPEEIWISAYAVHFLTEARQADYEVRNAVYSNAIDYLTSRTSNPAMEEEIRYDEAGGRSVRKVASRSNLYGLYVLTLAGVPNRAAMNYYKQNSTLLTPDSRYLLASAFYRIGDTRSYQALLPKQYNATIQSRQTGGSLASPLRNLALTLNTLVDTDPDNLQIPTLARQLSTALQQTQYINTQEAAFGFLALGKLARKAIAGTVTATVSQNGKTLGTFTGADLRLNRLATGAAVTINAQGSGSVYYFGQSEGVPASGKIPEQDNGLRVRRTYLSRNGQPLSSVRQNDLVVVKITLSSTTGLPVDNVVITDLLPAGFEIENPRLTEPRDMPWIEKPTKPEHFDVRDDRINFYTDAGGSEQAFYYLVRAVSKGSFVVGPVSADAMYNPELRSYNGAGTVKVN</sequence>
<gene>
    <name evidence="5" type="ORF">GCM10023187_28530</name>
</gene>
<dbReference type="SMART" id="SM01360">
    <property type="entry name" value="A2M"/>
    <property type="match status" value="1"/>
</dbReference>
<dbReference type="InterPro" id="IPR041462">
    <property type="entry name" value="Bact_A2M_MG6"/>
</dbReference>
<evidence type="ECO:0000259" key="3">
    <source>
        <dbReference type="SMART" id="SM01359"/>
    </source>
</evidence>
<dbReference type="InterPro" id="IPR021868">
    <property type="entry name" value="Alpha_2_Macroglob_MG3"/>
</dbReference>
<name>A0ABP8KIS9_9BACT</name>
<dbReference type="SMART" id="SM01419">
    <property type="entry name" value="Thiol-ester_cl"/>
    <property type="match status" value="1"/>
</dbReference>
<dbReference type="InterPro" id="IPR041246">
    <property type="entry name" value="Bact_MG10"/>
</dbReference>
<dbReference type="Pfam" id="PF17973">
    <property type="entry name" value="bMG10"/>
    <property type="match status" value="1"/>
</dbReference>
<evidence type="ECO:0000313" key="6">
    <source>
        <dbReference type="Proteomes" id="UP001500936"/>
    </source>
</evidence>
<dbReference type="Proteomes" id="UP001500936">
    <property type="component" value="Unassembled WGS sequence"/>
</dbReference>
<dbReference type="Gene3D" id="2.60.40.1930">
    <property type="match status" value="1"/>
</dbReference>
<keyword evidence="6" id="KW-1185">Reference proteome</keyword>
<dbReference type="InterPro" id="IPR008930">
    <property type="entry name" value="Terpenoid_cyclase/PrenylTrfase"/>
</dbReference>
<dbReference type="Pfam" id="PF11974">
    <property type="entry name" value="bMG3"/>
    <property type="match status" value="1"/>
</dbReference>
<comment type="caution">
    <text evidence="5">The sequence shown here is derived from an EMBL/GenBank/DDBJ whole genome shotgun (WGS) entry which is preliminary data.</text>
</comment>
<protein>
    <submittedName>
        <fullName evidence="5">Alpha-2-macroglobulin family protein</fullName>
    </submittedName>
</protein>
<feature type="domain" description="Alpha-2-macroglobulin" evidence="4">
    <location>
        <begin position="1146"/>
        <end position="1234"/>
    </location>
</feature>
<dbReference type="Pfam" id="PF07703">
    <property type="entry name" value="A2M_BRD"/>
    <property type="match status" value="1"/>
</dbReference>
<evidence type="ECO:0000313" key="5">
    <source>
        <dbReference type="EMBL" id="GAA4407646.1"/>
    </source>
</evidence>
<dbReference type="SUPFAM" id="SSF48239">
    <property type="entry name" value="Terpenoid cyclases/Protein prenyltransferases"/>
    <property type="match status" value="1"/>
</dbReference>
<evidence type="ECO:0000259" key="4">
    <source>
        <dbReference type="SMART" id="SM01360"/>
    </source>
</evidence>
<dbReference type="SMART" id="SM01359">
    <property type="entry name" value="A2M_N_2"/>
    <property type="match status" value="1"/>
</dbReference>
<dbReference type="InterPro" id="IPR011625">
    <property type="entry name" value="A2M_N_BRD"/>
</dbReference>